<protein>
    <submittedName>
        <fullName evidence="2">Uncharacterized protein</fullName>
    </submittedName>
</protein>
<dbReference type="AlphaFoldDB" id="W0BB84"/>
<sequence length="192" mass="22488">MGSDTNVQKYANNIRHIIKECSEYKEHIDKALLTHLNVKGEIDQKRLELLGSSTNNNIKQLLEKRRILIQLINAIPNEDDKTEEDKLEKLKQFQSILESNKNTLEKSRDTYFVRFIKAIAFSFSCAFFWIAPPLLGSGDILRYKNKRAITIPGDLYNRLYTVEGQFFFEQVNTRTSYELDITSWIIKKIKSY</sequence>
<keyword evidence="1" id="KW-0472">Membrane</keyword>
<evidence type="ECO:0000313" key="3">
    <source>
        <dbReference type="Proteomes" id="UP000018838"/>
    </source>
</evidence>
<keyword evidence="1" id="KW-0812">Transmembrane</keyword>
<reference evidence="2 3" key="1">
    <citation type="journal article" date="2013" name="Int. J. Med. Microbiol.">
        <title>Legionella oakridgensis ATCC 33761 genome sequence and phenotypic characterization reveals its replication capacity in amoebae.</title>
        <authorList>
            <person name="Brzuszkiewicz E."/>
            <person name="Schulz T."/>
            <person name="Rydzewski K."/>
            <person name="Daniel R."/>
            <person name="Gillmaier N."/>
            <person name="Dittmann C."/>
            <person name="Holland G."/>
            <person name="Schunder E."/>
            <person name="Lautner M."/>
            <person name="Eisenreich W."/>
            <person name="Luck C."/>
            <person name="Heuner K."/>
        </authorList>
    </citation>
    <scope>NUCLEOTIDE SEQUENCE [LARGE SCALE GENOMIC DNA]</scope>
    <source>
        <strain>OR-10</strain>
        <strain evidence="3">ATCC 33761</strain>
    </source>
</reference>
<accession>W0BB84</accession>
<gene>
    <name evidence="2" type="ORF">Loa_01577</name>
</gene>
<feature type="transmembrane region" description="Helical" evidence="1">
    <location>
        <begin position="111"/>
        <end position="131"/>
    </location>
</feature>
<name>W0BB84_9GAMM</name>
<keyword evidence="1" id="KW-1133">Transmembrane helix</keyword>
<evidence type="ECO:0000256" key="1">
    <source>
        <dbReference type="SAM" id="Phobius"/>
    </source>
</evidence>
<keyword evidence="3" id="KW-1185">Reference proteome</keyword>
<dbReference type="Proteomes" id="UP000018838">
    <property type="component" value="Chromosome"/>
</dbReference>
<proteinExistence type="predicted"/>
<dbReference type="KEGG" id="lok:Loa_01577"/>
<dbReference type="HOGENOM" id="CLU_1413614_0_0_6"/>
<evidence type="ECO:0000313" key="2">
    <source>
        <dbReference type="EMBL" id="AHE67125.1"/>
    </source>
</evidence>
<dbReference type="PATRIC" id="fig|1268635.3.peg.1603"/>
<organism evidence="2 3">
    <name type="scientific">Legionella oakridgensis ATCC 33761 = DSM 21215</name>
    <dbReference type="NCBI Taxonomy" id="1268635"/>
    <lineage>
        <taxon>Bacteria</taxon>
        <taxon>Pseudomonadati</taxon>
        <taxon>Pseudomonadota</taxon>
        <taxon>Gammaproteobacteria</taxon>
        <taxon>Legionellales</taxon>
        <taxon>Legionellaceae</taxon>
        <taxon>Legionella</taxon>
    </lineage>
</organism>
<dbReference type="EMBL" id="CP004006">
    <property type="protein sequence ID" value="AHE67125.1"/>
    <property type="molecule type" value="Genomic_DNA"/>
</dbReference>